<dbReference type="EMBL" id="CABQ01000289">
    <property type="protein sequence ID" value="CBI08898.1"/>
    <property type="molecule type" value="Genomic_DNA"/>
</dbReference>
<comment type="caution">
    <text evidence="1">The sequence shown here is derived from an EMBL/GenBank/DDBJ whole genome shotgun (WGS) entry which is preliminary data.</text>
</comment>
<proteinExistence type="predicted"/>
<protein>
    <submittedName>
        <fullName evidence="1">Uncharacterized protein</fullName>
    </submittedName>
</protein>
<name>E6QNS7_9ZZZZ</name>
<gene>
    <name evidence="1" type="ORF">CARN6_2420</name>
</gene>
<sequence>MKIELFRACFDVLESFTTHFQQRADDFVPSLCDLPGCIRNFLNIGLRFCGLRRRYGFQIGNFRLFYTIGLAIDHHDQI</sequence>
<reference evidence="1" key="1">
    <citation type="submission" date="2009-10" db="EMBL/GenBank/DDBJ databases">
        <title>Diversity of trophic interactions inside an arsenic-rich microbial ecosystem.</title>
        <authorList>
            <person name="Bertin P.N."/>
            <person name="Heinrich-Salmeron A."/>
            <person name="Pelletier E."/>
            <person name="Goulhen-Chollet F."/>
            <person name="Arsene-Ploetze F."/>
            <person name="Gallien S."/>
            <person name="Calteau A."/>
            <person name="Vallenet D."/>
            <person name="Casiot C."/>
            <person name="Chane-Woon-Ming B."/>
            <person name="Giloteaux L."/>
            <person name="Barakat M."/>
            <person name="Bonnefoy V."/>
            <person name="Bruneel O."/>
            <person name="Chandler M."/>
            <person name="Cleiss J."/>
            <person name="Duran R."/>
            <person name="Elbaz-Poulichet F."/>
            <person name="Fonknechten N."/>
            <person name="Lauga B."/>
            <person name="Mornico D."/>
            <person name="Ortet P."/>
            <person name="Schaeffer C."/>
            <person name="Siguier P."/>
            <person name="Alexander Thil Smith A."/>
            <person name="Van Dorsselaer A."/>
            <person name="Weissenbach J."/>
            <person name="Medigue C."/>
            <person name="Le Paslier D."/>
        </authorList>
    </citation>
    <scope>NUCLEOTIDE SEQUENCE</scope>
</reference>
<evidence type="ECO:0000313" key="1">
    <source>
        <dbReference type="EMBL" id="CBI08898.1"/>
    </source>
</evidence>
<dbReference type="AlphaFoldDB" id="E6QNS7"/>
<organism evidence="1">
    <name type="scientific">mine drainage metagenome</name>
    <dbReference type="NCBI Taxonomy" id="410659"/>
    <lineage>
        <taxon>unclassified sequences</taxon>
        <taxon>metagenomes</taxon>
        <taxon>ecological metagenomes</taxon>
    </lineage>
</organism>
<accession>E6QNS7</accession>